<keyword evidence="9" id="KW-1185">Reference proteome</keyword>
<evidence type="ECO:0000259" key="7">
    <source>
        <dbReference type="PROSITE" id="PS50157"/>
    </source>
</evidence>
<reference evidence="8" key="1">
    <citation type="submission" date="2019-05" db="EMBL/GenBank/DDBJ databases">
        <title>Annotation for the trematode Fasciolopsis buski.</title>
        <authorList>
            <person name="Choi Y.-J."/>
        </authorList>
    </citation>
    <scope>NUCLEOTIDE SEQUENCE</scope>
    <source>
        <strain evidence="8">HT</strain>
        <tissue evidence="8">Whole worm</tissue>
    </source>
</reference>
<sequence>MNQNGVEIRIDQTHDCGQLFYPKVNQSTVPGNCESGLKPAWYWPTVHPILSNSSTLAEKRAYQWPEVGTNWISSLQDDSFLCTRTKWNSSDESESSDQPILIPKTDFWESSELEALKNRLREHLSRNISGEQAKDLRCRPTNTNSMSQSFQTVESFIPSRQPTYPTVHHNPSAFRPVAPSHNNDLSGSWYCPITREPNSYVIVTHPTIANVNSCNTTTTIPSTTSTPNITTSTNDNNSTSVKSFDTSSYLSTRNGTSSVALDMSFNMLNSYLPITDCTQFNLDKQNPIPPSVLKSEIDNDLPGVSESSWNSIQTPCSVTNISPIPVYSDSIVISNKQKLENSFQLTKPESISNHALNLIDPSCKLSNAHLTTDVFWKPYTNRRRTHTHGRYQRKCQRCSCLNCETERATRQWKTNPTTGLVPSIKNNGITGTPDTVHLSDCFGLTNSTNLTKTMSDTKSFAAAHKPIARKVHLCALCGKTYGKTSHLKAHLRWHNDERPFRCIYPLCTKAFTRSDELQRHMRTHTGEKRFACDQCDKRFMRSDHLNKHKKTHEILLTGDLSRTIPKTTGNGCRRERRIPKTTPCLTLGGVEVCAKSHLMIDGLSERSKL</sequence>
<accession>A0A8E0RLY5</accession>
<dbReference type="Gene3D" id="3.30.160.60">
    <property type="entry name" value="Classic Zinc Finger"/>
    <property type="match status" value="3"/>
</dbReference>
<feature type="region of interest" description="Disordered" evidence="6">
    <location>
        <begin position="218"/>
        <end position="247"/>
    </location>
</feature>
<proteinExistence type="predicted"/>
<dbReference type="FunFam" id="3.30.160.60:FF:000072">
    <property type="entry name" value="zinc finger protein 143 isoform X1"/>
    <property type="match status" value="1"/>
</dbReference>
<dbReference type="AlphaFoldDB" id="A0A8E0RLY5"/>
<evidence type="ECO:0000313" key="9">
    <source>
        <dbReference type="Proteomes" id="UP000728185"/>
    </source>
</evidence>
<feature type="domain" description="C2H2-type" evidence="7">
    <location>
        <begin position="500"/>
        <end position="529"/>
    </location>
</feature>
<dbReference type="InterPro" id="IPR013087">
    <property type="entry name" value="Znf_C2H2_type"/>
</dbReference>
<keyword evidence="4" id="KW-0862">Zinc</keyword>
<feature type="domain" description="C2H2-type" evidence="7">
    <location>
        <begin position="530"/>
        <end position="552"/>
    </location>
</feature>
<dbReference type="SUPFAM" id="SSF57667">
    <property type="entry name" value="beta-beta-alpha zinc fingers"/>
    <property type="match status" value="1"/>
</dbReference>
<dbReference type="Pfam" id="PF13912">
    <property type="entry name" value="zf-C2H2_6"/>
    <property type="match status" value="1"/>
</dbReference>
<dbReference type="EMBL" id="LUCM01011581">
    <property type="protein sequence ID" value="KAA0183758.1"/>
    <property type="molecule type" value="Genomic_DNA"/>
</dbReference>
<dbReference type="FunFam" id="3.30.160.60:FF:000624">
    <property type="entry name" value="zinc finger protein 697"/>
    <property type="match status" value="1"/>
</dbReference>
<comment type="caution">
    <text evidence="8">The sequence shown here is derived from an EMBL/GenBank/DDBJ whole genome shotgun (WGS) entry which is preliminary data.</text>
</comment>
<dbReference type="PROSITE" id="PS50157">
    <property type="entry name" value="ZINC_FINGER_C2H2_2"/>
    <property type="match status" value="3"/>
</dbReference>
<dbReference type="Pfam" id="PF00096">
    <property type="entry name" value="zf-C2H2"/>
    <property type="match status" value="1"/>
</dbReference>
<evidence type="ECO:0000313" key="8">
    <source>
        <dbReference type="EMBL" id="KAA0183758.1"/>
    </source>
</evidence>
<dbReference type="PANTHER" id="PTHR23235:SF120">
    <property type="entry name" value="KRUPPEL-LIKE FACTOR 15"/>
    <property type="match status" value="1"/>
</dbReference>
<dbReference type="OrthoDB" id="6365676at2759"/>
<evidence type="ECO:0000256" key="6">
    <source>
        <dbReference type="SAM" id="MobiDB-lite"/>
    </source>
</evidence>
<dbReference type="SMART" id="SM00355">
    <property type="entry name" value="ZnF_C2H2"/>
    <property type="match status" value="3"/>
</dbReference>
<dbReference type="GO" id="GO:0000978">
    <property type="term" value="F:RNA polymerase II cis-regulatory region sequence-specific DNA binding"/>
    <property type="evidence" value="ECO:0007669"/>
    <property type="project" value="TreeGrafter"/>
</dbReference>
<evidence type="ECO:0000256" key="3">
    <source>
        <dbReference type="ARBA" id="ARBA00022771"/>
    </source>
</evidence>
<keyword evidence="2" id="KW-0677">Repeat</keyword>
<dbReference type="PANTHER" id="PTHR23235">
    <property type="entry name" value="KRUEPPEL-LIKE TRANSCRIPTION FACTOR"/>
    <property type="match status" value="1"/>
</dbReference>
<dbReference type="InterPro" id="IPR036236">
    <property type="entry name" value="Znf_C2H2_sf"/>
</dbReference>
<evidence type="ECO:0000256" key="4">
    <source>
        <dbReference type="ARBA" id="ARBA00022833"/>
    </source>
</evidence>
<protein>
    <submittedName>
        <fullName evidence="8">Transcription factor Sp4</fullName>
    </submittedName>
</protein>
<dbReference type="GO" id="GO:0008270">
    <property type="term" value="F:zinc ion binding"/>
    <property type="evidence" value="ECO:0007669"/>
    <property type="project" value="UniProtKB-KW"/>
</dbReference>
<keyword evidence="1" id="KW-0479">Metal-binding</keyword>
<name>A0A8E0RLY5_9TREM</name>
<organism evidence="8 9">
    <name type="scientific">Fasciolopsis buskii</name>
    <dbReference type="NCBI Taxonomy" id="27845"/>
    <lineage>
        <taxon>Eukaryota</taxon>
        <taxon>Metazoa</taxon>
        <taxon>Spiralia</taxon>
        <taxon>Lophotrochozoa</taxon>
        <taxon>Platyhelminthes</taxon>
        <taxon>Trematoda</taxon>
        <taxon>Digenea</taxon>
        <taxon>Plagiorchiida</taxon>
        <taxon>Echinostomata</taxon>
        <taxon>Echinostomatoidea</taxon>
        <taxon>Fasciolidae</taxon>
        <taxon>Fasciolopsis</taxon>
    </lineage>
</organism>
<evidence type="ECO:0000256" key="1">
    <source>
        <dbReference type="ARBA" id="ARBA00022723"/>
    </source>
</evidence>
<feature type="domain" description="C2H2-type" evidence="7">
    <location>
        <begin position="472"/>
        <end position="499"/>
    </location>
</feature>
<feature type="compositionally biased region" description="Low complexity" evidence="6">
    <location>
        <begin position="218"/>
        <end position="240"/>
    </location>
</feature>
<dbReference type="GO" id="GO:0000981">
    <property type="term" value="F:DNA-binding transcription factor activity, RNA polymerase II-specific"/>
    <property type="evidence" value="ECO:0007669"/>
    <property type="project" value="TreeGrafter"/>
</dbReference>
<dbReference type="PROSITE" id="PS00028">
    <property type="entry name" value="ZINC_FINGER_C2H2_1"/>
    <property type="match status" value="3"/>
</dbReference>
<keyword evidence="3 5" id="KW-0863">Zinc-finger</keyword>
<gene>
    <name evidence="8" type="ORF">FBUS_02901</name>
</gene>
<evidence type="ECO:0000256" key="2">
    <source>
        <dbReference type="ARBA" id="ARBA00022737"/>
    </source>
</evidence>
<dbReference type="Proteomes" id="UP000728185">
    <property type="component" value="Unassembled WGS sequence"/>
</dbReference>
<evidence type="ECO:0000256" key="5">
    <source>
        <dbReference type="PROSITE-ProRule" id="PRU00042"/>
    </source>
</evidence>